<evidence type="ECO:0000256" key="21">
    <source>
        <dbReference type="PIRSR" id="PIRSR606539-3"/>
    </source>
</evidence>
<evidence type="ECO:0000256" key="5">
    <source>
        <dbReference type="ARBA" id="ARBA00008109"/>
    </source>
</evidence>
<feature type="binding site" evidence="20">
    <location>
        <position position="530"/>
    </location>
    <ligand>
        <name>ATP</name>
        <dbReference type="ChEBI" id="CHEBI:30616"/>
    </ligand>
</feature>
<feature type="transmembrane region" description="Helical" evidence="22">
    <location>
        <begin position="872"/>
        <end position="892"/>
    </location>
</feature>
<evidence type="ECO:0000259" key="24">
    <source>
        <dbReference type="Pfam" id="PF16209"/>
    </source>
</evidence>
<dbReference type="InterPro" id="IPR023298">
    <property type="entry name" value="ATPase_P-typ_TM_dom_sf"/>
</dbReference>
<keyword evidence="6" id="KW-1003">Cell membrane</keyword>
<feature type="transmembrane region" description="Helical" evidence="22">
    <location>
        <begin position="839"/>
        <end position="860"/>
    </location>
</feature>
<evidence type="ECO:0000256" key="20">
    <source>
        <dbReference type="PIRSR" id="PIRSR606539-2"/>
    </source>
</evidence>
<feature type="binding site" evidence="20">
    <location>
        <position position="756"/>
    </location>
    <ligand>
        <name>ATP</name>
        <dbReference type="ChEBI" id="CHEBI:30616"/>
    </ligand>
</feature>
<dbReference type="InterPro" id="IPR059000">
    <property type="entry name" value="ATPase_P-type_domA"/>
</dbReference>
<dbReference type="EMBL" id="JARAKH010000034">
    <property type="protein sequence ID" value="KAK8384797.1"/>
    <property type="molecule type" value="Genomic_DNA"/>
</dbReference>
<dbReference type="SUPFAM" id="SSF56784">
    <property type="entry name" value="HAD-like"/>
    <property type="match status" value="1"/>
</dbReference>
<keyword evidence="9 21" id="KW-0479">Metal-binding</keyword>
<dbReference type="InterPro" id="IPR032631">
    <property type="entry name" value="P-type_ATPase_N"/>
</dbReference>
<evidence type="ECO:0000256" key="12">
    <source>
        <dbReference type="ARBA" id="ARBA00022842"/>
    </source>
</evidence>
<feature type="binding site" evidence="20">
    <location>
        <position position="405"/>
    </location>
    <ligand>
        <name>ATP</name>
        <dbReference type="ChEBI" id="CHEBI:30616"/>
    </ligand>
</feature>
<dbReference type="InterPro" id="IPR044492">
    <property type="entry name" value="P_typ_ATPase_HD_dom"/>
</dbReference>
<dbReference type="PANTHER" id="PTHR24092">
    <property type="entry name" value="PROBABLE PHOSPHOLIPID-TRANSPORTING ATPASE"/>
    <property type="match status" value="1"/>
</dbReference>
<feature type="binding site" evidence="20">
    <location>
        <position position="403"/>
    </location>
    <ligand>
        <name>ATP</name>
        <dbReference type="ChEBI" id="CHEBI:30616"/>
    </ligand>
</feature>
<evidence type="ECO:0000256" key="7">
    <source>
        <dbReference type="ARBA" id="ARBA00022553"/>
    </source>
</evidence>
<comment type="cofactor">
    <cofactor evidence="1 21">
        <name>Mg(2+)</name>
        <dbReference type="ChEBI" id="CHEBI:18420"/>
    </cofactor>
</comment>
<dbReference type="GO" id="GO:0005802">
    <property type="term" value="C:trans-Golgi network"/>
    <property type="evidence" value="ECO:0007669"/>
    <property type="project" value="TreeGrafter"/>
</dbReference>
<dbReference type="InterPro" id="IPR008250">
    <property type="entry name" value="ATPase_P-typ_transduc_dom_A_sf"/>
</dbReference>
<dbReference type="InterPro" id="IPR001757">
    <property type="entry name" value="P_typ_ATPase"/>
</dbReference>
<dbReference type="Pfam" id="PF13246">
    <property type="entry name" value="Cation_ATPase"/>
    <property type="match status" value="1"/>
</dbReference>
<proteinExistence type="inferred from homology"/>
<evidence type="ECO:0000256" key="11">
    <source>
        <dbReference type="ARBA" id="ARBA00022840"/>
    </source>
</evidence>
<evidence type="ECO:0000256" key="4">
    <source>
        <dbReference type="ARBA" id="ARBA00004555"/>
    </source>
</evidence>
<dbReference type="InterPro" id="IPR018303">
    <property type="entry name" value="ATPase_P-typ_P_site"/>
</dbReference>
<keyword evidence="15" id="KW-0333">Golgi apparatus</keyword>
<feature type="active site" description="4-aspartylphosphate intermediate" evidence="19">
    <location>
        <position position="403"/>
    </location>
</feature>
<evidence type="ECO:0000256" key="22">
    <source>
        <dbReference type="RuleBase" id="RU362033"/>
    </source>
</evidence>
<keyword evidence="12 21" id="KW-0460">Magnesium</keyword>
<name>A0AAW0TDY4_SCYPA</name>
<feature type="domain" description="P-type ATPase A" evidence="23">
    <location>
        <begin position="126"/>
        <end position="189"/>
    </location>
</feature>
<dbReference type="EC" id="7.6.2.1" evidence="22"/>
<evidence type="ECO:0000256" key="14">
    <source>
        <dbReference type="ARBA" id="ARBA00022989"/>
    </source>
</evidence>
<dbReference type="GO" id="GO:0140326">
    <property type="term" value="F:ATPase-coupled intramembrane lipid transporter activity"/>
    <property type="evidence" value="ECO:0007669"/>
    <property type="project" value="UniProtKB-EC"/>
</dbReference>
<evidence type="ECO:0000256" key="8">
    <source>
        <dbReference type="ARBA" id="ARBA00022692"/>
    </source>
</evidence>
<accession>A0AAW0TDY4</accession>
<keyword evidence="27" id="KW-1185">Reference proteome</keyword>
<feature type="binding site" evidence="21">
    <location>
        <position position="786"/>
    </location>
    <ligand>
        <name>Mg(2+)</name>
        <dbReference type="ChEBI" id="CHEBI:18420"/>
    </ligand>
</feature>
<feature type="binding site" evidence="20">
    <location>
        <position position="762"/>
    </location>
    <ligand>
        <name>ATP</name>
        <dbReference type="ChEBI" id="CHEBI:30616"/>
    </ligand>
</feature>
<dbReference type="InterPro" id="IPR032630">
    <property type="entry name" value="P_typ_ATPase_c"/>
</dbReference>
<feature type="transmembrane region" description="Helical" evidence="22">
    <location>
        <begin position="921"/>
        <end position="943"/>
    </location>
</feature>
<evidence type="ECO:0000256" key="19">
    <source>
        <dbReference type="PIRSR" id="PIRSR606539-1"/>
    </source>
</evidence>
<feature type="binding site" evidence="20">
    <location>
        <position position="666"/>
    </location>
    <ligand>
        <name>ATP</name>
        <dbReference type="ChEBI" id="CHEBI:30616"/>
    </ligand>
</feature>
<feature type="transmembrane region" description="Helical" evidence="22">
    <location>
        <begin position="990"/>
        <end position="1010"/>
    </location>
</feature>
<dbReference type="FunFam" id="3.40.1110.10:FF:000055">
    <property type="entry name" value="Phospholipid-transporting ATPase"/>
    <property type="match status" value="1"/>
</dbReference>
<protein>
    <recommendedName>
        <fullName evidence="22">Phospholipid-transporting ATPase</fullName>
        <ecNumber evidence="22">7.6.2.1</ecNumber>
    </recommendedName>
</protein>
<feature type="binding site" evidence="21">
    <location>
        <position position="782"/>
    </location>
    <ligand>
        <name>Mg(2+)</name>
        <dbReference type="ChEBI" id="CHEBI:18420"/>
    </ligand>
</feature>
<dbReference type="SFLD" id="SFLDS00003">
    <property type="entry name" value="Haloacid_Dehalogenase"/>
    <property type="match status" value="1"/>
</dbReference>
<feature type="binding site" evidence="20">
    <location>
        <position position="785"/>
    </location>
    <ligand>
        <name>ATP</name>
        <dbReference type="ChEBI" id="CHEBI:30616"/>
    </ligand>
</feature>
<dbReference type="AlphaFoldDB" id="A0AAW0TDY4"/>
<organism evidence="26 27">
    <name type="scientific">Scylla paramamosain</name>
    <name type="common">Mud crab</name>
    <dbReference type="NCBI Taxonomy" id="85552"/>
    <lineage>
        <taxon>Eukaryota</taxon>
        <taxon>Metazoa</taxon>
        <taxon>Ecdysozoa</taxon>
        <taxon>Arthropoda</taxon>
        <taxon>Crustacea</taxon>
        <taxon>Multicrustacea</taxon>
        <taxon>Malacostraca</taxon>
        <taxon>Eumalacostraca</taxon>
        <taxon>Eucarida</taxon>
        <taxon>Decapoda</taxon>
        <taxon>Pleocyemata</taxon>
        <taxon>Brachyura</taxon>
        <taxon>Eubrachyura</taxon>
        <taxon>Portunoidea</taxon>
        <taxon>Portunidae</taxon>
        <taxon>Portuninae</taxon>
        <taxon>Scylla</taxon>
    </lineage>
</organism>
<feature type="transmembrane region" description="Helical" evidence="22">
    <location>
        <begin position="331"/>
        <end position="349"/>
    </location>
</feature>
<feature type="domain" description="P-type ATPase N-terminal" evidence="24">
    <location>
        <begin position="39"/>
        <end position="98"/>
    </location>
</feature>
<dbReference type="SFLD" id="SFLDF00027">
    <property type="entry name" value="p-type_atpase"/>
    <property type="match status" value="1"/>
</dbReference>
<comment type="similarity">
    <text evidence="5 22">Belongs to the cation transport ATPase (P-type) (TC 3.A.3) family. Type IV subfamily.</text>
</comment>
<dbReference type="Gene3D" id="3.40.50.1000">
    <property type="entry name" value="HAD superfamily/HAD-like"/>
    <property type="match status" value="1"/>
</dbReference>
<keyword evidence="10 20" id="KW-0547">Nucleotide-binding</keyword>
<evidence type="ECO:0000259" key="23">
    <source>
        <dbReference type="Pfam" id="PF00122"/>
    </source>
</evidence>
<comment type="subcellular location">
    <subcellularLocation>
        <location evidence="3">Cell membrane</location>
    </subcellularLocation>
    <subcellularLocation>
        <location evidence="4">Golgi apparatus</location>
    </subcellularLocation>
    <subcellularLocation>
        <location evidence="2 22">Membrane</location>
        <topology evidence="2 22">Multi-pass membrane protein</topology>
    </subcellularLocation>
</comment>
<dbReference type="GO" id="GO:0045332">
    <property type="term" value="P:phospholipid translocation"/>
    <property type="evidence" value="ECO:0007669"/>
    <property type="project" value="TreeGrafter"/>
</dbReference>
<feature type="domain" description="P-type ATPase C-terminal" evidence="25">
    <location>
        <begin position="808"/>
        <end position="1058"/>
    </location>
</feature>
<sequence>MTTQVAAEVRARAGAGLGAAAGGGMGGQDYRTVFLNEPQPFKYCSNAICTAKYRYKLLFFLPMFLFEQFRRYANIFFLIIALLQQIPGVSPTGRYTTLVPLICILVVSAIKEIAEDIKRHRADDELNKREIEVLKDGQWQWIKWRHIQVGDIVKVRNNKFFPADLVLLASSEPQALCYVETANLDGETNLKIRQGLPQTSHLLEARDLMSLSGKVECEAPNRFLYQFTGNLKETSRPTVPLCPDQVLLRGAKLQNTNWVFGLVIYTGHETKLMKNSATSAPLKRSTVDRQTNNLIILLFFLLIVLCLIMAVCNSQWPAELHWYLSLDDLSVFNFGINFITFIILFNNLIPISLQVTLEVVRFIQAGFINNDINMLYEENNIWAMARTSNLNEELGMVKYVLSDKTGTLTCNIMEFKRCSVGGNVYSMSDGSSPCRSVQDLIVLVESGGPGSDMARQFLIMLAVCHTVIPDRDEGRPDSAIKYHAASPDERALVEGAQKLGFVFETRTPDCVVVDVLGTKERYEVLNVLEFTSARKRMSVIVKTPDGQIKLYCKGADTVIYERLGDSQQFRDVIVRHLEDFAGEGLRTLCYATADISQEFYDKWKNIYHKASTALQFREKKLEDAAQLIENNLTLLGATAIEDKLQDEVPETIASLLKAGIHVWVLTGDKQETAINIGHSCHLLNQGMPLIILNTDSLDETRDTINRHVVEFGEQLKRENEAALIIDGKTLIYALTPDLRKDFLDLCISCKSVICCRVSPSQKAEVVELLTRETGSVTLAIGDGANDVAMIQKANVGVGIAGLEGLQAACASDYAIGQFRFLARLLFVHGAWNYSRLCKVILYSFYKNICLYVIELWWAAMSGWSGQVLFERWSIAMYNVLFTAAPPLVMGIFDRSCSAETRMKYPELYRESQSGSHFNWKVFLWWVWLALVHSVLVFVLPYFSMTQDVAWGHGRVGGYLMVGNMVYTYVVITVCLKAGLETDAWTWVTHLAIWGSIASWFIFLLVYSNFWPVLPMAPDMAGIYLQVYSSPVFWFGVILIPLSCLLLDVTTKTMQNSVRKSLTEQVRESEISNKDVSKVLDTKHR</sequence>
<dbReference type="Pfam" id="PF00122">
    <property type="entry name" value="E1-E2_ATPase"/>
    <property type="match status" value="1"/>
</dbReference>
<feature type="binding site" evidence="20">
    <location>
        <position position="404"/>
    </location>
    <ligand>
        <name>ATP</name>
        <dbReference type="ChEBI" id="CHEBI:30616"/>
    </ligand>
</feature>
<evidence type="ECO:0000256" key="2">
    <source>
        <dbReference type="ARBA" id="ARBA00004141"/>
    </source>
</evidence>
<evidence type="ECO:0000256" key="13">
    <source>
        <dbReference type="ARBA" id="ARBA00022967"/>
    </source>
</evidence>
<dbReference type="InterPro" id="IPR036412">
    <property type="entry name" value="HAD-like_sf"/>
</dbReference>
<feature type="transmembrane region" description="Helical" evidence="22">
    <location>
        <begin position="72"/>
        <end position="89"/>
    </location>
</feature>
<feature type="binding site" evidence="20">
    <location>
        <position position="586"/>
    </location>
    <ligand>
        <name>ATP</name>
        <dbReference type="ChEBI" id="CHEBI:30616"/>
    </ligand>
</feature>
<keyword evidence="8 22" id="KW-0812">Transmembrane</keyword>
<dbReference type="Pfam" id="PF16209">
    <property type="entry name" value="PhoLip_ATPase_N"/>
    <property type="match status" value="1"/>
</dbReference>
<comment type="catalytic activity">
    <reaction evidence="17 22">
        <text>ATP + H2O + phospholipidSide 1 = ADP + phosphate + phospholipidSide 2.</text>
        <dbReference type="EC" id="7.6.2.1"/>
    </reaction>
</comment>
<feature type="binding site" evidence="20">
    <location>
        <position position="667"/>
    </location>
    <ligand>
        <name>ATP</name>
        <dbReference type="ChEBI" id="CHEBI:30616"/>
    </ligand>
</feature>
<feature type="transmembrane region" description="Helical" evidence="22">
    <location>
        <begin position="293"/>
        <end position="311"/>
    </location>
</feature>
<reference evidence="26 27" key="1">
    <citation type="submission" date="2023-03" db="EMBL/GenBank/DDBJ databases">
        <title>High-quality genome of Scylla paramamosain provides insights in environmental adaptation.</title>
        <authorList>
            <person name="Zhang L."/>
        </authorList>
    </citation>
    <scope>NUCLEOTIDE SEQUENCE [LARGE SCALE GENOMIC DNA]</scope>
    <source>
        <strain evidence="26">LZ_2023a</strain>
        <tissue evidence="26">Muscle</tissue>
    </source>
</reference>
<keyword evidence="11 20" id="KW-0067">ATP-binding</keyword>
<evidence type="ECO:0000256" key="15">
    <source>
        <dbReference type="ARBA" id="ARBA00023034"/>
    </source>
</evidence>
<dbReference type="SFLD" id="SFLDG00002">
    <property type="entry name" value="C1.7:_P-type_atpase_like"/>
    <property type="match status" value="1"/>
</dbReference>
<dbReference type="SUPFAM" id="SSF81665">
    <property type="entry name" value="Calcium ATPase, transmembrane domain M"/>
    <property type="match status" value="1"/>
</dbReference>
<evidence type="ECO:0000256" key="10">
    <source>
        <dbReference type="ARBA" id="ARBA00022741"/>
    </source>
</evidence>
<dbReference type="PROSITE" id="PS00154">
    <property type="entry name" value="ATPASE_E1_E2"/>
    <property type="match status" value="1"/>
</dbReference>
<dbReference type="FunFam" id="2.70.150.10:FF:000021">
    <property type="entry name" value="Phospholipid-transporting ATPase"/>
    <property type="match status" value="1"/>
</dbReference>
<dbReference type="Pfam" id="PF16212">
    <property type="entry name" value="PhoLip_ATPase_C"/>
    <property type="match status" value="1"/>
</dbReference>
<evidence type="ECO:0000256" key="6">
    <source>
        <dbReference type="ARBA" id="ARBA00022475"/>
    </source>
</evidence>
<dbReference type="SUPFAM" id="SSF81653">
    <property type="entry name" value="Calcium ATPase, transduction domain A"/>
    <property type="match status" value="1"/>
</dbReference>
<dbReference type="GO" id="GO:0005886">
    <property type="term" value="C:plasma membrane"/>
    <property type="evidence" value="ECO:0007669"/>
    <property type="project" value="UniProtKB-SubCell"/>
</dbReference>
<feature type="binding site" evidence="21">
    <location>
        <position position="405"/>
    </location>
    <ligand>
        <name>Mg(2+)</name>
        <dbReference type="ChEBI" id="CHEBI:18420"/>
    </ligand>
</feature>
<dbReference type="FunFam" id="3.40.50.1000:FF:000010">
    <property type="entry name" value="Phospholipid-transporting ATPase"/>
    <property type="match status" value="1"/>
</dbReference>
<feature type="transmembrane region" description="Helical" evidence="22">
    <location>
        <begin position="1030"/>
        <end position="1049"/>
    </location>
</feature>
<feature type="binding site" evidence="21">
    <location>
        <position position="403"/>
    </location>
    <ligand>
        <name>Mg(2+)</name>
        <dbReference type="ChEBI" id="CHEBI:18420"/>
    </ligand>
</feature>
<dbReference type="GO" id="GO:0005524">
    <property type="term" value="F:ATP binding"/>
    <property type="evidence" value="ECO:0007669"/>
    <property type="project" value="UniProtKB-UniRule"/>
</dbReference>
<evidence type="ECO:0000313" key="27">
    <source>
        <dbReference type="Proteomes" id="UP001487740"/>
    </source>
</evidence>
<feature type="binding site" evidence="20">
    <location>
        <position position="668"/>
    </location>
    <ligand>
        <name>ATP</name>
        <dbReference type="ChEBI" id="CHEBI:30616"/>
    </ligand>
</feature>
<feature type="binding site" evidence="20">
    <location>
        <position position="553"/>
    </location>
    <ligand>
        <name>ATP</name>
        <dbReference type="ChEBI" id="CHEBI:30616"/>
    </ligand>
</feature>
<gene>
    <name evidence="26" type="ORF">O3P69_014384</name>
</gene>
<feature type="binding site" evidence="20">
    <location>
        <position position="489"/>
    </location>
    <ligand>
        <name>ATP</name>
        <dbReference type="ChEBI" id="CHEBI:30616"/>
    </ligand>
</feature>
<dbReference type="GO" id="GO:0016887">
    <property type="term" value="F:ATP hydrolysis activity"/>
    <property type="evidence" value="ECO:0007669"/>
    <property type="project" value="InterPro"/>
</dbReference>
<dbReference type="InterPro" id="IPR023299">
    <property type="entry name" value="ATPase_P-typ_cyto_dom_N"/>
</dbReference>
<evidence type="ECO:0000256" key="16">
    <source>
        <dbReference type="ARBA" id="ARBA00023136"/>
    </source>
</evidence>
<dbReference type="NCBIfam" id="TIGR01652">
    <property type="entry name" value="ATPase-Plipid"/>
    <property type="match status" value="1"/>
</dbReference>
<evidence type="ECO:0000313" key="26">
    <source>
        <dbReference type="EMBL" id="KAK8384797.1"/>
    </source>
</evidence>
<dbReference type="SUPFAM" id="SSF81660">
    <property type="entry name" value="Metal cation-transporting ATPase, ATP-binding domain N"/>
    <property type="match status" value="1"/>
</dbReference>
<keyword evidence="14 22" id="KW-1133">Transmembrane helix</keyword>
<evidence type="ECO:0000256" key="18">
    <source>
        <dbReference type="ARBA" id="ARBA00051303"/>
    </source>
</evidence>
<dbReference type="GO" id="GO:0000287">
    <property type="term" value="F:magnesium ion binding"/>
    <property type="evidence" value="ECO:0007669"/>
    <property type="project" value="UniProtKB-UniRule"/>
</dbReference>
<dbReference type="InterPro" id="IPR023214">
    <property type="entry name" value="HAD_sf"/>
</dbReference>
<feature type="transmembrane region" description="Helical" evidence="22">
    <location>
        <begin position="955"/>
        <end position="978"/>
    </location>
</feature>
<dbReference type="PANTHER" id="PTHR24092:SF150">
    <property type="entry name" value="PHOSPHOLIPID-TRANSPORTING ATPASE"/>
    <property type="match status" value="1"/>
</dbReference>
<comment type="caution">
    <text evidence="26">The sequence shown here is derived from an EMBL/GenBank/DDBJ whole genome shotgun (WGS) entry which is preliminary data.</text>
</comment>
<evidence type="ECO:0000259" key="25">
    <source>
        <dbReference type="Pfam" id="PF16212"/>
    </source>
</evidence>
<dbReference type="Proteomes" id="UP001487740">
    <property type="component" value="Unassembled WGS sequence"/>
</dbReference>
<keyword evidence="7" id="KW-0597">Phosphoprotein</keyword>
<feature type="transmembrane region" description="Helical" evidence="22">
    <location>
        <begin position="95"/>
        <end position="114"/>
    </location>
</feature>
<evidence type="ECO:0000256" key="1">
    <source>
        <dbReference type="ARBA" id="ARBA00001946"/>
    </source>
</evidence>
<dbReference type="InterPro" id="IPR006539">
    <property type="entry name" value="P-type_ATPase_IV"/>
</dbReference>
<evidence type="ECO:0000256" key="9">
    <source>
        <dbReference type="ARBA" id="ARBA00022723"/>
    </source>
</evidence>
<dbReference type="NCBIfam" id="TIGR01494">
    <property type="entry name" value="ATPase_P-type"/>
    <property type="match status" value="2"/>
</dbReference>
<dbReference type="PRINTS" id="PR00119">
    <property type="entry name" value="CATATPASE"/>
</dbReference>
<dbReference type="Gene3D" id="3.40.1110.10">
    <property type="entry name" value="Calcium-transporting ATPase, cytoplasmic domain N"/>
    <property type="match status" value="1"/>
</dbReference>
<dbReference type="Gene3D" id="2.70.150.10">
    <property type="entry name" value="Calcium-transporting ATPase, cytoplasmic transduction domain A"/>
    <property type="match status" value="1"/>
</dbReference>
<keyword evidence="13 22" id="KW-1278">Translocase</keyword>
<feature type="binding site" evidence="20">
    <location>
        <position position="786"/>
    </location>
    <ligand>
        <name>ATP</name>
        <dbReference type="ChEBI" id="CHEBI:30616"/>
    </ligand>
</feature>
<evidence type="ECO:0000256" key="3">
    <source>
        <dbReference type="ARBA" id="ARBA00004236"/>
    </source>
</evidence>
<keyword evidence="16 22" id="KW-0472">Membrane</keyword>
<comment type="catalytic activity">
    <reaction evidence="18">
        <text>a 1,2-diacyl-sn-glycero-3-phospho-L-serine(out) + ATP + H2O = a 1,2-diacyl-sn-glycero-3-phospho-L-serine(in) + ADP + phosphate + H(+)</text>
        <dbReference type="Rhea" id="RHEA:38567"/>
        <dbReference type="ChEBI" id="CHEBI:15377"/>
        <dbReference type="ChEBI" id="CHEBI:15378"/>
        <dbReference type="ChEBI" id="CHEBI:30616"/>
        <dbReference type="ChEBI" id="CHEBI:43474"/>
        <dbReference type="ChEBI" id="CHEBI:57262"/>
        <dbReference type="ChEBI" id="CHEBI:456216"/>
    </reaction>
    <physiologicalReaction direction="left-to-right" evidence="18">
        <dbReference type="Rhea" id="RHEA:38568"/>
    </physiologicalReaction>
</comment>
<dbReference type="CDD" id="cd02073">
    <property type="entry name" value="P-type_ATPase_APLT_Dnf-like"/>
    <property type="match status" value="1"/>
</dbReference>
<evidence type="ECO:0000256" key="17">
    <source>
        <dbReference type="ARBA" id="ARBA00034036"/>
    </source>
</evidence>